<protein>
    <submittedName>
        <fullName evidence="1">Uncharacterized protein</fullName>
    </submittedName>
</protein>
<dbReference type="Proteomes" id="UP000289856">
    <property type="component" value="Chromosome"/>
</dbReference>
<accession>A0A3T1D314</accession>
<evidence type="ECO:0000313" key="1">
    <source>
        <dbReference type="EMBL" id="BBI32490.1"/>
    </source>
</evidence>
<dbReference type="EMBL" id="AP019400">
    <property type="protein sequence ID" value="BBI32490.1"/>
    <property type="molecule type" value="Genomic_DNA"/>
</dbReference>
<gene>
    <name evidence="1" type="ORF">KCTCHS21_18890</name>
</gene>
<dbReference type="AlphaFoldDB" id="A0A3T1D314"/>
<name>A0A3T1D314_9BACL</name>
<reference evidence="1 2" key="1">
    <citation type="submission" date="2019-01" db="EMBL/GenBank/DDBJ databases">
        <title>Complete genome sequence of Cohnella hallensis HS21 isolated from Korean fir (Abies koreana) rhizospheric soil.</title>
        <authorList>
            <person name="Jiang L."/>
            <person name="Kang S.W."/>
            <person name="Kim S."/>
            <person name="Jung J."/>
            <person name="Kim C.Y."/>
            <person name="Kim D.H."/>
            <person name="Kim S.W."/>
            <person name="Lee J."/>
        </authorList>
    </citation>
    <scope>NUCLEOTIDE SEQUENCE [LARGE SCALE GENOMIC DNA]</scope>
    <source>
        <strain evidence="1 2">HS21</strain>
    </source>
</reference>
<proteinExistence type="predicted"/>
<evidence type="ECO:0000313" key="2">
    <source>
        <dbReference type="Proteomes" id="UP000289856"/>
    </source>
</evidence>
<sequence length="141" mass="16282">MIQVFLSINNNKEVIQLPVPPPEYDVESPWKIDQVDGLNQSLSLIGLRGLRAIEIKSFFPAADYPFLQNRTMWGMDYVAAIERWRSLRLPLRLVITGTDGKQRLNMPVVIDEFKYGTERNGDVNFSLHLTEFAMVNTKRKK</sequence>
<dbReference type="KEGG" id="cohn:KCTCHS21_18890"/>
<dbReference type="RefSeq" id="WP_232058136.1">
    <property type="nucleotide sequence ID" value="NZ_AP019400.1"/>
</dbReference>
<organism evidence="1 2">
    <name type="scientific">Cohnella abietis</name>
    <dbReference type="NCBI Taxonomy" id="2507935"/>
    <lineage>
        <taxon>Bacteria</taxon>
        <taxon>Bacillati</taxon>
        <taxon>Bacillota</taxon>
        <taxon>Bacilli</taxon>
        <taxon>Bacillales</taxon>
        <taxon>Paenibacillaceae</taxon>
        <taxon>Cohnella</taxon>
    </lineage>
</organism>
<keyword evidence="2" id="KW-1185">Reference proteome</keyword>